<evidence type="ECO:0000256" key="8">
    <source>
        <dbReference type="SAM" id="SignalP"/>
    </source>
</evidence>
<keyword evidence="6 7" id="KW-0482">Metalloprotease</keyword>
<dbReference type="PROSITE" id="PS51257">
    <property type="entry name" value="PROKAR_LIPOPROTEIN"/>
    <property type="match status" value="1"/>
</dbReference>
<organism evidence="10 11">
    <name type="scientific">Ferrimonas pelagia</name>
    <dbReference type="NCBI Taxonomy" id="1177826"/>
    <lineage>
        <taxon>Bacteria</taxon>
        <taxon>Pseudomonadati</taxon>
        <taxon>Pseudomonadota</taxon>
        <taxon>Gammaproteobacteria</taxon>
        <taxon>Alteromonadales</taxon>
        <taxon>Ferrimonadaceae</taxon>
        <taxon>Ferrimonas</taxon>
    </lineage>
</organism>
<keyword evidence="11" id="KW-1185">Reference proteome</keyword>
<feature type="domain" description="Peptidase M3A/M3B catalytic" evidence="9">
    <location>
        <begin position="260"/>
        <end position="707"/>
    </location>
</feature>
<dbReference type="InterPro" id="IPR001567">
    <property type="entry name" value="Pept_M3A_M3B_dom"/>
</dbReference>
<dbReference type="Gene3D" id="1.10.1370.10">
    <property type="entry name" value="Neurolysin, domain 3"/>
    <property type="match status" value="1"/>
</dbReference>
<dbReference type="EMBL" id="BAABJZ010000094">
    <property type="protein sequence ID" value="GAA4894931.1"/>
    <property type="molecule type" value="Genomic_DNA"/>
</dbReference>
<evidence type="ECO:0000256" key="3">
    <source>
        <dbReference type="ARBA" id="ARBA00022723"/>
    </source>
</evidence>
<dbReference type="InterPro" id="IPR024079">
    <property type="entry name" value="MetalloPept_cat_dom_sf"/>
</dbReference>
<dbReference type="Pfam" id="PF01432">
    <property type="entry name" value="Peptidase_M3"/>
    <property type="match status" value="1"/>
</dbReference>
<dbReference type="SUPFAM" id="SSF55486">
    <property type="entry name" value="Metalloproteases ('zincins'), catalytic domain"/>
    <property type="match status" value="1"/>
</dbReference>
<comment type="cofactor">
    <cofactor evidence="7">
        <name>Zn(2+)</name>
        <dbReference type="ChEBI" id="CHEBI:29105"/>
    </cofactor>
    <text evidence="7">Binds 1 zinc ion.</text>
</comment>
<evidence type="ECO:0000256" key="1">
    <source>
        <dbReference type="ARBA" id="ARBA00006040"/>
    </source>
</evidence>
<keyword evidence="2 7" id="KW-0645">Protease</keyword>
<keyword evidence="3 7" id="KW-0479">Metal-binding</keyword>
<keyword evidence="8" id="KW-0732">Signal</keyword>
<dbReference type="InterPro" id="IPR045090">
    <property type="entry name" value="Pept_M3A_M3B"/>
</dbReference>
<dbReference type="PANTHER" id="PTHR43660">
    <property type="entry name" value="DIPEPTIDYL CARBOXYPEPTIDASE"/>
    <property type="match status" value="1"/>
</dbReference>
<evidence type="ECO:0000256" key="4">
    <source>
        <dbReference type="ARBA" id="ARBA00022801"/>
    </source>
</evidence>
<evidence type="ECO:0000256" key="5">
    <source>
        <dbReference type="ARBA" id="ARBA00022833"/>
    </source>
</evidence>
<evidence type="ECO:0000313" key="10">
    <source>
        <dbReference type="EMBL" id="GAA4894931.1"/>
    </source>
</evidence>
<accession>A0ABP9F635</accession>
<gene>
    <name evidence="10" type="ORF">GCM10023333_30160</name>
</gene>
<evidence type="ECO:0000256" key="7">
    <source>
        <dbReference type="RuleBase" id="RU003435"/>
    </source>
</evidence>
<dbReference type="Gene3D" id="3.40.390.10">
    <property type="entry name" value="Collagenase (Catalytic Domain)"/>
    <property type="match status" value="1"/>
</dbReference>
<feature type="chain" id="PRO_5047519889" evidence="8">
    <location>
        <begin position="22"/>
        <end position="710"/>
    </location>
</feature>
<keyword evidence="4 7" id="KW-0378">Hydrolase</keyword>
<reference evidence="11" key="1">
    <citation type="journal article" date="2019" name="Int. J. Syst. Evol. Microbiol.">
        <title>The Global Catalogue of Microorganisms (GCM) 10K type strain sequencing project: providing services to taxonomists for standard genome sequencing and annotation.</title>
        <authorList>
            <consortium name="The Broad Institute Genomics Platform"/>
            <consortium name="The Broad Institute Genome Sequencing Center for Infectious Disease"/>
            <person name="Wu L."/>
            <person name="Ma J."/>
        </authorList>
    </citation>
    <scope>NUCLEOTIDE SEQUENCE [LARGE SCALE GENOMIC DNA]</scope>
    <source>
        <strain evidence="11">JCM 18401</strain>
    </source>
</reference>
<sequence length="710" mass="79927">MHKLVWLAALSLLVGCGHSSATPEPSVPALPSLSDSNPFASVSPLAYQAPDFSRIDDRHFAPAFDAGMAAQRAEIAAILGNPEPASFENTVLALELSGELLRRSRRVFNHLVAVESQAQRQALKAEYALRFSEHNDAIYQDRALFARLDSLMVPSQGWQREDRRLLEQTHQRFVRTGARLNEAEQARVRELNGEIAQLTNQFGEHLLAATEAAAVWVDDVACLAGASERQIRAAARAAQEAGQPGRYLLRLSSTTRQPLLSQLDNRALRAQLWRASAQRGSEAPFDNRQVILSLMALRSEKAALLGYQSWAEYRLDKQMAQTPTAAAALLSSMVPQVRANTEREAQQLRQQIALDGGDHELQPWDWFYYAERLRRERYQYDSDELSQYLEFDRVLEQGVFFTMTQLFGVRFERRTDLPVYHPDVRVYEVIDHDERPLGLFYGDYFARPGKRGGAWMANLVHQSHQQGSRPVVLNVANLQRAADGEPQLLTLREVKTLFHEMGHALHGLLSDVRYRSLSGTAVSRDFAEFPSKFQEDWRFHPEVIGRYARHHQTGTPIPSALLQRAVAAERFNQGFDTLEYLAAALLDLEWHSLTADHGVTDVAGFEAEVLSRHGVALPFVPPRYGSTYFGHVFARGYSATYYAYLWSEILAADAFAHVQAQGGLSRSQGEAFRRAILSQGNTDELMTLYRNFRGKAPDTQALLRRRGIVL</sequence>
<evidence type="ECO:0000256" key="2">
    <source>
        <dbReference type="ARBA" id="ARBA00022670"/>
    </source>
</evidence>
<dbReference type="RefSeq" id="WP_345336273.1">
    <property type="nucleotide sequence ID" value="NZ_BAABJZ010000094.1"/>
</dbReference>
<dbReference type="CDD" id="cd06456">
    <property type="entry name" value="M3A_DCP"/>
    <property type="match status" value="1"/>
</dbReference>
<dbReference type="InterPro" id="IPR034005">
    <property type="entry name" value="M3A_DCP"/>
</dbReference>
<dbReference type="PANTHER" id="PTHR43660:SF1">
    <property type="entry name" value="DIPEPTIDYL CARBOXYPEPTIDASE"/>
    <property type="match status" value="1"/>
</dbReference>
<keyword evidence="5 7" id="KW-0862">Zinc</keyword>
<proteinExistence type="inferred from homology"/>
<name>A0ABP9F635_9GAMM</name>
<comment type="caution">
    <text evidence="10">The sequence shown here is derived from an EMBL/GenBank/DDBJ whole genome shotgun (WGS) entry which is preliminary data.</text>
</comment>
<comment type="similarity">
    <text evidence="1 7">Belongs to the peptidase M3 family.</text>
</comment>
<protein>
    <submittedName>
        <fullName evidence="10">M3 family metallopeptidase</fullName>
    </submittedName>
</protein>
<feature type="signal peptide" evidence="8">
    <location>
        <begin position="1"/>
        <end position="21"/>
    </location>
</feature>
<evidence type="ECO:0000259" key="9">
    <source>
        <dbReference type="Pfam" id="PF01432"/>
    </source>
</evidence>
<dbReference type="InterPro" id="IPR024077">
    <property type="entry name" value="Neurolysin/TOP_dom2"/>
</dbReference>
<dbReference type="Proteomes" id="UP001499988">
    <property type="component" value="Unassembled WGS sequence"/>
</dbReference>
<evidence type="ECO:0000313" key="11">
    <source>
        <dbReference type="Proteomes" id="UP001499988"/>
    </source>
</evidence>
<evidence type="ECO:0000256" key="6">
    <source>
        <dbReference type="ARBA" id="ARBA00023049"/>
    </source>
</evidence>